<dbReference type="InterPro" id="IPR003660">
    <property type="entry name" value="HAMP_dom"/>
</dbReference>
<sequence>MRRLADTPIWVRLTGAIWLMLVIAWGSMIVWETRVNRDTAIDQARDFASSVNEMTMAGLTGMMITGTVAQRDVFLDQIKELSSVRDLKVIRGEAVSKVYGPGTAAETSLDEAEKAVMAGGPAILQVETDDRYGEHLRVVIPSPASKNYLGKDCTLCHQVDVGATLGAVSMRVSLDKVNAAVTDFRNESILFAFLASLPLAAFIYLFIRRFVTRPLSHMTASLAEIAQGGGDLTRRLDAPGRDEIGRTAETFNRMMATIADLVRQVGASAEAVTGSARNLVTGASQLAEGSHRQNDSSMEAAKSVDELNVKILHIAESTESVRVRSRDSLARSQEGQRSLGELISEVAHVETAVQHMAESVSAFVDSTRAITSMTQEVREIAEQTNLLALNAAIEAARAGEQGRGFAVVADEVRKLAEKSARSAGEIDTITHEISRQSVSVQDSIARGLSHLESSRHAADVVSGVLVAANASVSDVGEGLDRIATATEDQRRASESVTSSIDEIAGMARDNNAAIEHTVGAAREMEQLASRLQESVSRFRV</sequence>
<protein>
    <submittedName>
        <fullName evidence="8">Chemotaxis protein</fullName>
    </submittedName>
</protein>
<feature type="transmembrane region" description="Helical" evidence="5">
    <location>
        <begin position="189"/>
        <end position="207"/>
    </location>
</feature>
<dbReference type="GO" id="GO:0007165">
    <property type="term" value="P:signal transduction"/>
    <property type="evidence" value="ECO:0007669"/>
    <property type="project" value="UniProtKB-KW"/>
</dbReference>
<feature type="domain" description="HAMP" evidence="7">
    <location>
        <begin position="209"/>
        <end position="263"/>
    </location>
</feature>
<dbReference type="Gene3D" id="1.10.287.950">
    <property type="entry name" value="Methyl-accepting chemotaxis protein"/>
    <property type="match status" value="1"/>
</dbReference>
<keyword evidence="5" id="KW-0812">Transmembrane</keyword>
<gene>
    <name evidence="8" type="ORF">CEW83_14460</name>
</gene>
<dbReference type="PROSITE" id="PS50885">
    <property type="entry name" value="HAMP"/>
    <property type="match status" value="1"/>
</dbReference>
<feature type="domain" description="Methyl-accepting transducer" evidence="6">
    <location>
        <begin position="268"/>
        <end position="504"/>
    </location>
</feature>
<evidence type="ECO:0000313" key="9">
    <source>
        <dbReference type="Proteomes" id="UP000244930"/>
    </source>
</evidence>
<comment type="similarity">
    <text evidence="3">Belongs to the methyl-accepting chemotaxis (MCP) protein family.</text>
</comment>
<proteinExistence type="inferred from homology"/>
<dbReference type="SUPFAM" id="SSF58104">
    <property type="entry name" value="Methyl-accepting chemotaxis protein (MCP) signaling domain"/>
    <property type="match status" value="1"/>
</dbReference>
<dbReference type="PROSITE" id="PS50111">
    <property type="entry name" value="CHEMOTAXIS_TRANSDUC_2"/>
    <property type="match status" value="1"/>
</dbReference>
<dbReference type="RefSeq" id="WP_108951431.1">
    <property type="nucleotide sequence ID" value="NZ_CP022187.1"/>
</dbReference>
<keyword evidence="2 4" id="KW-0807">Transducer</keyword>
<dbReference type="Gene3D" id="3.30.450.290">
    <property type="match status" value="1"/>
</dbReference>
<reference evidence="8 9" key="1">
    <citation type="submission" date="2017-06" db="EMBL/GenBank/DDBJ databases">
        <title>Azoarcus.</title>
        <authorList>
            <person name="Woo J.-H."/>
            <person name="Kim H.-S."/>
        </authorList>
    </citation>
    <scope>NUCLEOTIDE SEQUENCE [LARGE SCALE GENOMIC DNA]</scope>
    <source>
        <strain evidence="8 9">TSPY31</strain>
    </source>
</reference>
<keyword evidence="9" id="KW-1185">Reference proteome</keyword>
<name>A0A2U8GVN2_9RHOO</name>
<dbReference type="CDD" id="cd06225">
    <property type="entry name" value="HAMP"/>
    <property type="match status" value="1"/>
</dbReference>
<dbReference type="SMART" id="SM00304">
    <property type="entry name" value="HAMP"/>
    <property type="match status" value="2"/>
</dbReference>
<dbReference type="GO" id="GO:0006935">
    <property type="term" value="P:chemotaxis"/>
    <property type="evidence" value="ECO:0007669"/>
    <property type="project" value="UniProtKB-ARBA"/>
</dbReference>
<dbReference type="Proteomes" id="UP000244930">
    <property type="component" value="Chromosome"/>
</dbReference>
<feature type="transmembrane region" description="Helical" evidence="5">
    <location>
        <begin position="9"/>
        <end position="31"/>
    </location>
</feature>
<accession>A0A2U8GVN2</accession>
<evidence type="ECO:0000256" key="2">
    <source>
        <dbReference type="ARBA" id="ARBA00023224"/>
    </source>
</evidence>
<dbReference type="EMBL" id="CP022187">
    <property type="protein sequence ID" value="AWI77732.1"/>
    <property type="molecule type" value="Genomic_DNA"/>
</dbReference>
<dbReference type="PANTHER" id="PTHR32089">
    <property type="entry name" value="METHYL-ACCEPTING CHEMOTAXIS PROTEIN MCPB"/>
    <property type="match status" value="1"/>
</dbReference>
<dbReference type="KEGG" id="acom:CEW83_14460"/>
<dbReference type="AlphaFoldDB" id="A0A2U8GVN2"/>
<dbReference type="PANTHER" id="PTHR32089:SF112">
    <property type="entry name" value="LYSOZYME-LIKE PROTEIN-RELATED"/>
    <property type="match status" value="1"/>
</dbReference>
<evidence type="ECO:0000256" key="4">
    <source>
        <dbReference type="PROSITE-ProRule" id="PRU00284"/>
    </source>
</evidence>
<evidence type="ECO:0000256" key="5">
    <source>
        <dbReference type="SAM" id="Phobius"/>
    </source>
</evidence>
<comment type="subcellular location">
    <subcellularLocation>
        <location evidence="1">Membrane</location>
    </subcellularLocation>
</comment>
<keyword evidence="5" id="KW-1133">Transmembrane helix</keyword>
<dbReference type="Pfam" id="PF00015">
    <property type="entry name" value="MCPsignal"/>
    <property type="match status" value="1"/>
</dbReference>
<dbReference type="Pfam" id="PF00672">
    <property type="entry name" value="HAMP"/>
    <property type="match status" value="1"/>
</dbReference>
<evidence type="ECO:0000259" key="6">
    <source>
        <dbReference type="PROSITE" id="PS50111"/>
    </source>
</evidence>
<organism evidence="8 9">
    <name type="scientific">Parazoarcus communis</name>
    <dbReference type="NCBI Taxonomy" id="41977"/>
    <lineage>
        <taxon>Bacteria</taxon>
        <taxon>Pseudomonadati</taxon>
        <taxon>Pseudomonadota</taxon>
        <taxon>Betaproteobacteria</taxon>
        <taxon>Rhodocyclales</taxon>
        <taxon>Zoogloeaceae</taxon>
        <taxon>Parazoarcus</taxon>
    </lineage>
</organism>
<evidence type="ECO:0000256" key="3">
    <source>
        <dbReference type="ARBA" id="ARBA00029447"/>
    </source>
</evidence>
<dbReference type="InterPro" id="IPR004089">
    <property type="entry name" value="MCPsignal_dom"/>
</dbReference>
<dbReference type="GO" id="GO:0016020">
    <property type="term" value="C:membrane"/>
    <property type="evidence" value="ECO:0007669"/>
    <property type="project" value="UniProtKB-SubCell"/>
</dbReference>
<evidence type="ECO:0000256" key="1">
    <source>
        <dbReference type="ARBA" id="ARBA00004370"/>
    </source>
</evidence>
<evidence type="ECO:0000259" key="7">
    <source>
        <dbReference type="PROSITE" id="PS50885"/>
    </source>
</evidence>
<dbReference type="SMART" id="SM00283">
    <property type="entry name" value="MA"/>
    <property type="match status" value="1"/>
</dbReference>
<dbReference type="FunFam" id="1.10.287.950:FF:000001">
    <property type="entry name" value="Methyl-accepting chemotaxis sensory transducer"/>
    <property type="match status" value="1"/>
</dbReference>
<keyword evidence="5" id="KW-0472">Membrane</keyword>
<evidence type="ECO:0000313" key="8">
    <source>
        <dbReference type="EMBL" id="AWI77732.1"/>
    </source>
</evidence>